<feature type="region of interest" description="Disordered" evidence="1">
    <location>
        <begin position="321"/>
        <end position="340"/>
    </location>
</feature>
<sequence length="356" mass="38404">MVDLIRLARYQSAMKSNSAAMKDTCHVPGVSGLRKFAHVFAATVIGLLIAVLFPLEAEATEAECMKQGFSCANLVYQGFTYPYAREDGSYLYVNGGVYPYVDVTGNLLGDSTLRLPDNSVIAAAALLKALGIPVKADDEITPVIGFGSNPAPSQLARKFQVKKFSGDVVIPVMKGTLQDFDVVWTPVFVSYGSMPSTITPSNGTVVDVWVTWLDSEELKVMGNSEYSNTSKRPFYVRTTIAGAKYAFDGPDPDTMQVYISCFGPLKVDGKTYAVKSVPAKGRNFPDATSSEAIEKILPALGWKDSVLDLLYDNVVSPENRAERSTALKPYGSLPDIPGAKGLEACKASRTGNVDPY</sequence>
<dbReference type="Proteomes" id="UP000236959">
    <property type="component" value="Unassembled WGS sequence"/>
</dbReference>
<organism evidence="2 3">
    <name type="scientific">Roseibium marinum</name>
    <dbReference type="NCBI Taxonomy" id="281252"/>
    <lineage>
        <taxon>Bacteria</taxon>
        <taxon>Pseudomonadati</taxon>
        <taxon>Pseudomonadota</taxon>
        <taxon>Alphaproteobacteria</taxon>
        <taxon>Hyphomicrobiales</taxon>
        <taxon>Stappiaceae</taxon>
        <taxon>Roseibium</taxon>
    </lineage>
</organism>
<evidence type="ECO:0000313" key="3">
    <source>
        <dbReference type="Proteomes" id="UP000236959"/>
    </source>
</evidence>
<evidence type="ECO:0000313" key="2">
    <source>
        <dbReference type="EMBL" id="POF29453.1"/>
    </source>
</evidence>
<dbReference type="AlphaFoldDB" id="A0A2S3UPI7"/>
<dbReference type="EMBL" id="PPCN01000009">
    <property type="protein sequence ID" value="POF29453.1"/>
    <property type="molecule type" value="Genomic_DNA"/>
</dbReference>
<proteinExistence type="predicted"/>
<dbReference type="OrthoDB" id="7626403at2"/>
<evidence type="ECO:0000256" key="1">
    <source>
        <dbReference type="SAM" id="MobiDB-lite"/>
    </source>
</evidence>
<protein>
    <submittedName>
        <fullName evidence="2">Uncharacterized protein</fullName>
    </submittedName>
</protein>
<gene>
    <name evidence="2" type="ORF">CLV41_109230</name>
</gene>
<accession>A0A2S3UPI7</accession>
<name>A0A2S3UPI7_9HYPH</name>
<reference evidence="2 3" key="1">
    <citation type="submission" date="2018-01" db="EMBL/GenBank/DDBJ databases">
        <title>Genomic Encyclopedia of Archaeal and Bacterial Type Strains, Phase II (KMG-II): from individual species to whole genera.</title>
        <authorList>
            <person name="Goeker M."/>
        </authorList>
    </citation>
    <scope>NUCLEOTIDE SEQUENCE [LARGE SCALE GENOMIC DNA]</scope>
    <source>
        <strain evidence="2 3">DSM 17023</strain>
    </source>
</reference>
<comment type="caution">
    <text evidence="2">The sequence shown here is derived from an EMBL/GenBank/DDBJ whole genome shotgun (WGS) entry which is preliminary data.</text>
</comment>
<keyword evidence="3" id="KW-1185">Reference proteome</keyword>
<dbReference type="RefSeq" id="WP_146048609.1">
    <property type="nucleotide sequence ID" value="NZ_PPCN01000009.1"/>
</dbReference>